<sequence>MSKNTIGKIYYLAGGAFLFALAKYFFIGHAQLMPKYFVFEFISFALFLSLVYVADRLLKETMAQKEETEIQTKKAGSQHKQEIERLQSTIAELSNQHKNKMSDNEDINSIATQIINKLSNCTDLNDLANGLLIEISTVYELGLGICYFYDKPSDKFTVKGSYGLSSDFHPGDFSCGEGLNGQAVADKTARRIDDVPQDYFSIESGSGLSKPCNIYLLPIVKNNNCIGLIEVAGFANMHLNKHWPQLNKSIASIVEL</sequence>
<keyword evidence="4" id="KW-1185">Reference proteome</keyword>
<keyword evidence="2" id="KW-0812">Transmembrane</keyword>
<dbReference type="SUPFAM" id="SSF55781">
    <property type="entry name" value="GAF domain-like"/>
    <property type="match status" value="1"/>
</dbReference>
<keyword evidence="2" id="KW-1133">Transmembrane helix</keyword>
<dbReference type="Gene3D" id="3.30.450.40">
    <property type="match status" value="1"/>
</dbReference>
<dbReference type="EMBL" id="FXTB01000003">
    <property type="protein sequence ID" value="SMO57897.1"/>
    <property type="molecule type" value="Genomic_DNA"/>
</dbReference>
<evidence type="ECO:0000256" key="2">
    <source>
        <dbReference type="SAM" id="Phobius"/>
    </source>
</evidence>
<evidence type="ECO:0000256" key="1">
    <source>
        <dbReference type="SAM" id="Coils"/>
    </source>
</evidence>
<feature type="transmembrane region" description="Helical" evidence="2">
    <location>
        <begin position="36"/>
        <end position="54"/>
    </location>
</feature>
<dbReference type="InterPro" id="IPR029016">
    <property type="entry name" value="GAF-like_dom_sf"/>
</dbReference>
<gene>
    <name evidence="3" type="ORF">SAMN06265379_10361</name>
</gene>
<feature type="coiled-coil region" evidence="1">
    <location>
        <begin position="76"/>
        <end position="103"/>
    </location>
</feature>
<dbReference type="AlphaFoldDB" id="A0A521CEN4"/>
<keyword evidence="2" id="KW-0472">Membrane</keyword>
<evidence type="ECO:0008006" key="5">
    <source>
        <dbReference type="Google" id="ProtNLM"/>
    </source>
</evidence>
<dbReference type="Proteomes" id="UP000319040">
    <property type="component" value="Unassembled WGS sequence"/>
</dbReference>
<evidence type="ECO:0000313" key="3">
    <source>
        <dbReference type="EMBL" id="SMO57897.1"/>
    </source>
</evidence>
<name>A0A521CEN4_SACCC</name>
<protein>
    <recommendedName>
        <fullName evidence="5">GAF domain-containing protein</fullName>
    </recommendedName>
</protein>
<feature type="transmembrane region" description="Helical" evidence="2">
    <location>
        <begin position="9"/>
        <end position="30"/>
    </location>
</feature>
<accession>A0A521CEN4</accession>
<proteinExistence type="predicted"/>
<dbReference type="RefSeq" id="WP_142532784.1">
    <property type="nucleotide sequence ID" value="NZ_FXTB01000003.1"/>
</dbReference>
<reference evidence="3 4" key="1">
    <citation type="submission" date="2017-05" db="EMBL/GenBank/DDBJ databases">
        <authorList>
            <person name="Varghese N."/>
            <person name="Submissions S."/>
        </authorList>
    </citation>
    <scope>NUCLEOTIDE SEQUENCE [LARGE SCALE GENOMIC DNA]</scope>
    <source>
        <strain evidence="3 4">DSM 27040</strain>
    </source>
</reference>
<dbReference type="OrthoDB" id="1120896at2"/>
<evidence type="ECO:0000313" key="4">
    <source>
        <dbReference type="Proteomes" id="UP000319040"/>
    </source>
</evidence>
<organism evidence="3 4">
    <name type="scientific">Saccharicrinis carchari</name>
    <dbReference type="NCBI Taxonomy" id="1168039"/>
    <lineage>
        <taxon>Bacteria</taxon>
        <taxon>Pseudomonadati</taxon>
        <taxon>Bacteroidota</taxon>
        <taxon>Bacteroidia</taxon>
        <taxon>Marinilabiliales</taxon>
        <taxon>Marinilabiliaceae</taxon>
        <taxon>Saccharicrinis</taxon>
    </lineage>
</organism>
<keyword evidence="1" id="KW-0175">Coiled coil</keyword>